<evidence type="ECO:0000259" key="5">
    <source>
        <dbReference type="SMART" id="SM00768"/>
    </source>
</evidence>
<evidence type="ECO:0000313" key="7">
    <source>
        <dbReference type="Proteomes" id="UP001159364"/>
    </source>
</evidence>
<feature type="chain" id="PRO_5043451516" description="X8 domain-containing protein" evidence="4">
    <location>
        <begin position="31"/>
        <end position="128"/>
    </location>
</feature>
<organism evidence="6 7">
    <name type="scientific">Erythroxylum novogranatense</name>
    <dbReference type="NCBI Taxonomy" id="1862640"/>
    <lineage>
        <taxon>Eukaryota</taxon>
        <taxon>Viridiplantae</taxon>
        <taxon>Streptophyta</taxon>
        <taxon>Embryophyta</taxon>
        <taxon>Tracheophyta</taxon>
        <taxon>Spermatophyta</taxon>
        <taxon>Magnoliopsida</taxon>
        <taxon>eudicotyledons</taxon>
        <taxon>Gunneridae</taxon>
        <taxon>Pentapetalae</taxon>
        <taxon>rosids</taxon>
        <taxon>fabids</taxon>
        <taxon>Malpighiales</taxon>
        <taxon>Erythroxylaceae</taxon>
        <taxon>Erythroxylum</taxon>
    </lineage>
</organism>
<dbReference type="EMBL" id="JAIWQS010000007">
    <property type="protein sequence ID" value="KAJ8760312.1"/>
    <property type="molecule type" value="Genomic_DNA"/>
</dbReference>
<keyword evidence="2" id="KW-0472">Membrane</keyword>
<evidence type="ECO:0000256" key="3">
    <source>
        <dbReference type="ARBA" id="ARBA00022729"/>
    </source>
</evidence>
<gene>
    <name evidence="6" type="ORF">K2173_011865</name>
</gene>
<dbReference type="GO" id="GO:0005886">
    <property type="term" value="C:plasma membrane"/>
    <property type="evidence" value="ECO:0007669"/>
    <property type="project" value="UniProtKB-SubCell"/>
</dbReference>
<dbReference type="GO" id="GO:0009506">
    <property type="term" value="C:plasmodesma"/>
    <property type="evidence" value="ECO:0007669"/>
    <property type="project" value="UniProtKB-ARBA"/>
</dbReference>
<comment type="subcellular location">
    <subcellularLocation>
        <location evidence="1">Cell membrane</location>
        <topology evidence="1">Lipid-anchor</topology>
        <topology evidence="1">GPI-anchor</topology>
    </subcellularLocation>
</comment>
<dbReference type="InterPro" id="IPR044788">
    <property type="entry name" value="X8_dom_prot"/>
</dbReference>
<dbReference type="Gene3D" id="1.20.58.1040">
    <property type="match status" value="1"/>
</dbReference>
<accession>A0AAV8T0M9</accession>
<evidence type="ECO:0000256" key="2">
    <source>
        <dbReference type="ARBA" id="ARBA00022622"/>
    </source>
</evidence>
<feature type="domain" description="X8" evidence="5">
    <location>
        <begin position="35"/>
        <end position="127"/>
    </location>
</feature>
<dbReference type="GO" id="GO:0098552">
    <property type="term" value="C:side of membrane"/>
    <property type="evidence" value="ECO:0007669"/>
    <property type="project" value="UniProtKB-KW"/>
</dbReference>
<dbReference type="Pfam" id="PF07983">
    <property type="entry name" value="X8"/>
    <property type="match status" value="1"/>
</dbReference>
<reference evidence="6 7" key="1">
    <citation type="submission" date="2021-09" db="EMBL/GenBank/DDBJ databases">
        <title>Genomic insights and catalytic innovation underlie evolution of tropane alkaloids biosynthesis.</title>
        <authorList>
            <person name="Wang Y.-J."/>
            <person name="Tian T."/>
            <person name="Huang J.-P."/>
            <person name="Huang S.-X."/>
        </authorList>
    </citation>
    <scope>NUCLEOTIDE SEQUENCE [LARGE SCALE GENOMIC DNA]</scope>
    <source>
        <strain evidence="6">KIB-2018</strain>
        <tissue evidence="6">Leaf</tissue>
    </source>
</reference>
<sequence length="128" mass="14338">MANLTKILVILHVHVMLLTFNCGMVKFANGYQEKTWCVAKPSSSEAELIANINFACDQVKDCRLIQEGGACYCPNNILNHASVVMNFYYQMMGRNTWNCDFGGSGLIVITDPSRKTNTKNSYAYCVYS</sequence>
<proteinExistence type="predicted"/>
<comment type="caution">
    <text evidence="6">The sequence shown here is derived from an EMBL/GenBank/DDBJ whole genome shotgun (WGS) entry which is preliminary data.</text>
</comment>
<keyword evidence="2" id="KW-0336">GPI-anchor</keyword>
<name>A0AAV8T0M9_9ROSI</name>
<dbReference type="PANTHER" id="PTHR31044">
    <property type="entry name" value="BETA-1,3 GLUCANASE"/>
    <property type="match status" value="1"/>
</dbReference>
<keyword evidence="3 4" id="KW-0732">Signal</keyword>
<keyword evidence="2" id="KW-0325">Glycoprotein</keyword>
<keyword evidence="7" id="KW-1185">Reference proteome</keyword>
<feature type="signal peptide" evidence="4">
    <location>
        <begin position="1"/>
        <end position="30"/>
    </location>
</feature>
<dbReference type="SMART" id="SM00768">
    <property type="entry name" value="X8"/>
    <property type="match status" value="1"/>
</dbReference>
<evidence type="ECO:0000256" key="4">
    <source>
        <dbReference type="SAM" id="SignalP"/>
    </source>
</evidence>
<evidence type="ECO:0000256" key="1">
    <source>
        <dbReference type="ARBA" id="ARBA00004609"/>
    </source>
</evidence>
<dbReference type="AlphaFoldDB" id="A0AAV8T0M9"/>
<protein>
    <recommendedName>
        <fullName evidence="5">X8 domain-containing protein</fullName>
    </recommendedName>
</protein>
<keyword evidence="2" id="KW-0449">Lipoprotein</keyword>
<dbReference type="InterPro" id="IPR012946">
    <property type="entry name" value="X8"/>
</dbReference>
<evidence type="ECO:0000313" key="6">
    <source>
        <dbReference type="EMBL" id="KAJ8760312.1"/>
    </source>
</evidence>
<dbReference type="PANTHER" id="PTHR31044:SF71">
    <property type="entry name" value="MAJOR POLLEN ALLERGEN OLE E 10-LIKE"/>
    <property type="match status" value="1"/>
</dbReference>
<dbReference type="Proteomes" id="UP001159364">
    <property type="component" value="Linkage Group LG07"/>
</dbReference>